<dbReference type="Proteomes" id="UP000323866">
    <property type="component" value="Unassembled WGS sequence"/>
</dbReference>
<sequence length="140" mass="15700">MKTRFISAFFTICFLVSLAPAFGGTTPSSPASRTSKVFKQVLKTDHLRILSLELKPGEFLDFHASPEQEAYAASDGTLKLVTPDGQEKTIAVKTGDRLWTDLTHFKNWNAGEKTLKIMVLEQPRQVEEKKSYFSFLSSKP</sequence>
<feature type="chain" id="PRO_5024384113" description="Cupin domain-containing protein" evidence="1">
    <location>
        <begin position="22"/>
        <end position="140"/>
    </location>
</feature>
<dbReference type="Proteomes" id="UP001570846">
    <property type="component" value="Unassembled WGS sequence"/>
</dbReference>
<reference evidence="2 4" key="1">
    <citation type="submission" date="2019-07" db="EMBL/GenBank/DDBJ databases">
        <authorList>
            <person name="Qu J.-H."/>
        </authorList>
    </citation>
    <scope>NUCLEOTIDE SEQUENCE [LARGE SCALE GENOMIC DNA]</scope>
    <source>
        <strain evidence="2 4">MDT1-10-3</strain>
    </source>
</reference>
<evidence type="ECO:0000313" key="5">
    <source>
        <dbReference type="Proteomes" id="UP001570846"/>
    </source>
</evidence>
<reference evidence="3 5" key="3">
    <citation type="submission" date="2024-08" db="EMBL/GenBank/DDBJ databases">
        <authorList>
            <person name="Wei W."/>
        </authorList>
    </citation>
    <scope>NUCLEOTIDE SEQUENCE [LARGE SCALE GENOMIC DNA]</scope>
    <source>
        <strain evidence="3 5">XU2</strain>
    </source>
</reference>
<dbReference type="RefSeq" id="WP_149098060.1">
    <property type="nucleotide sequence ID" value="NZ_BMMG01000002.1"/>
</dbReference>
<dbReference type="InterPro" id="IPR011051">
    <property type="entry name" value="RmlC_Cupin_sf"/>
</dbReference>
<dbReference type="AlphaFoldDB" id="A0A5M8QIL7"/>
<dbReference type="Gene3D" id="2.60.120.10">
    <property type="entry name" value="Jelly Rolls"/>
    <property type="match status" value="1"/>
</dbReference>
<organism evidence="2 4">
    <name type="scientific">Rufibacter glacialis</name>
    <dbReference type="NCBI Taxonomy" id="1259555"/>
    <lineage>
        <taxon>Bacteria</taxon>
        <taxon>Pseudomonadati</taxon>
        <taxon>Bacteroidota</taxon>
        <taxon>Cytophagia</taxon>
        <taxon>Cytophagales</taxon>
        <taxon>Hymenobacteraceae</taxon>
        <taxon>Rufibacter</taxon>
    </lineage>
</organism>
<dbReference type="SUPFAM" id="SSF51182">
    <property type="entry name" value="RmlC-like cupins"/>
    <property type="match status" value="1"/>
</dbReference>
<dbReference type="EMBL" id="JBGOGF010000001">
    <property type="protein sequence ID" value="MFA1770269.1"/>
    <property type="molecule type" value="Genomic_DNA"/>
</dbReference>
<accession>A0A5M8QIL7</accession>
<proteinExistence type="predicted"/>
<comment type="caution">
    <text evidence="2">The sequence shown here is derived from an EMBL/GenBank/DDBJ whole genome shotgun (WGS) entry which is preliminary data.</text>
</comment>
<name>A0A5M8QIL7_9BACT</name>
<reference evidence="2 4" key="2">
    <citation type="submission" date="2019-09" db="EMBL/GenBank/DDBJ databases">
        <title>A bacterium isolated from glacier soil.</title>
        <authorList>
            <person name="Liu Q."/>
        </authorList>
    </citation>
    <scope>NUCLEOTIDE SEQUENCE [LARGE SCALE GENOMIC DNA]</scope>
    <source>
        <strain evidence="2 4">MDT1-10-3</strain>
    </source>
</reference>
<evidence type="ECO:0000256" key="1">
    <source>
        <dbReference type="SAM" id="SignalP"/>
    </source>
</evidence>
<evidence type="ECO:0008006" key="6">
    <source>
        <dbReference type="Google" id="ProtNLM"/>
    </source>
</evidence>
<keyword evidence="1" id="KW-0732">Signal</keyword>
<feature type="signal peptide" evidence="1">
    <location>
        <begin position="1"/>
        <end position="21"/>
    </location>
</feature>
<keyword evidence="5" id="KW-1185">Reference proteome</keyword>
<protein>
    <recommendedName>
        <fullName evidence="6">Cupin domain-containing protein</fullName>
    </recommendedName>
</protein>
<evidence type="ECO:0000313" key="2">
    <source>
        <dbReference type="EMBL" id="KAA6435869.1"/>
    </source>
</evidence>
<dbReference type="EMBL" id="VKKZ01000019">
    <property type="protein sequence ID" value="KAA6435869.1"/>
    <property type="molecule type" value="Genomic_DNA"/>
</dbReference>
<dbReference type="OrthoDB" id="676420at2"/>
<dbReference type="InterPro" id="IPR014710">
    <property type="entry name" value="RmlC-like_jellyroll"/>
</dbReference>
<evidence type="ECO:0000313" key="4">
    <source>
        <dbReference type="Proteomes" id="UP000323866"/>
    </source>
</evidence>
<evidence type="ECO:0000313" key="3">
    <source>
        <dbReference type="EMBL" id="MFA1770269.1"/>
    </source>
</evidence>
<gene>
    <name evidence="3" type="ORF">ACD591_03120</name>
    <name evidence="2" type="ORF">FOE74_08015</name>
</gene>